<dbReference type="RefSeq" id="XP_004834732.1">
    <property type="nucleotide sequence ID" value="XM_004834675.3"/>
</dbReference>
<feature type="compositionally biased region" description="Low complexity" evidence="1">
    <location>
        <begin position="430"/>
        <end position="459"/>
    </location>
</feature>
<accession>A0AAX6NQK0</accession>
<feature type="compositionally biased region" description="Polar residues" evidence="1">
    <location>
        <begin position="138"/>
        <end position="174"/>
    </location>
</feature>
<feature type="chain" id="PRO_5043960285" evidence="2">
    <location>
        <begin position="22"/>
        <end position="715"/>
    </location>
</feature>
<keyword evidence="2" id="KW-0732">Signal</keyword>
<evidence type="ECO:0000313" key="3">
    <source>
        <dbReference type="Proteomes" id="UP000694906"/>
    </source>
</evidence>
<dbReference type="Proteomes" id="UP000694906">
    <property type="component" value="Unplaced"/>
</dbReference>
<reference evidence="4" key="1">
    <citation type="submission" date="2025-08" db="UniProtKB">
        <authorList>
            <consortium name="RefSeq"/>
        </authorList>
    </citation>
    <scope>IDENTIFICATION</scope>
</reference>
<dbReference type="KEGG" id="hgl:101700440"/>
<feature type="compositionally biased region" description="Polar residues" evidence="1">
    <location>
        <begin position="510"/>
        <end position="529"/>
    </location>
</feature>
<feature type="compositionally biased region" description="Low complexity" evidence="1">
    <location>
        <begin position="305"/>
        <end position="316"/>
    </location>
</feature>
<feature type="region of interest" description="Disordered" evidence="1">
    <location>
        <begin position="430"/>
        <end position="464"/>
    </location>
</feature>
<feature type="signal peptide" evidence="2">
    <location>
        <begin position="1"/>
        <end position="21"/>
    </location>
</feature>
<keyword evidence="3" id="KW-1185">Reference proteome</keyword>
<protein>
    <submittedName>
        <fullName evidence="4">Mucin-20 isoform X1</fullName>
    </submittedName>
</protein>
<dbReference type="PANTHER" id="PTHR37358:SF1">
    <property type="entry name" value="MUCIN-20"/>
    <property type="match status" value="1"/>
</dbReference>
<gene>
    <name evidence="4" type="primary">Muc20</name>
</gene>
<dbReference type="CTD" id="200958"/>
<name>A0AAX6NQK0_HETGA</name>
<dbReference type="GeneID" id="101700440"/>
<feature type="compositionally biased region" description="Polar residues" evidence="1">
    <location>
        <begin position="625"/>
        <end position="639"/>
    </location>
</feature>
<feature type="region of interest" description="Disordered" evidence="1">
    <location>
        <begin position="91"/>
        <end position="174"/>
    </location>
</feature>
<feature type="compositionally biased region" description="Polar residues" evidence="1">
    <location>
        <begin position="343"/>
        <end position="388"/>
    </location>
</feature>
<proteinExistence type="predicted"/>
<feature type="region of interest" description="Disordered" evidence="1">
    <location>
        <begin position="617"/>
        <end position="648"/>
    </location>
</feature>
<evidence type="ECO:0000313" key="4">
    <source>
        <dbReference type="RefSeq" id="XP_004834732.1"/>
    </source>
</evidence>
<feature type="region of interest" description="Disordered" evidence="1">
    <location>
        <begin position="304"/>
        <end position="388"/>
    </location>
</feature>
<evidence type="ECO:0000256" key="1">
    <source>
        <dbReference type="SAM" id="MobiDB-lite"/>
    </source>
</evidence>
<feature type="compositionally biased region" description="Polar residues" evidence="1">
    <location>
        <begin position="320"/>
        <end position="334"/>
    </location>
</feature>
<evidence type="ECO:0000256" key="2">
    <source>
        <dbReference type="SAM" id="SignalP"/>
    </source>
</evidence>
<feature type="region of interest" description="Disordered" evidence="1">
    <location>
        <begin position="509"/>
        <end position="529"/>
    </location>
</feature>
<sequence length="715" mass="74800">MGSVCALALPLLILCWEAGDSWNFKDPSPSGPCPLVTTNTTKVLTEMPGISTSLEEAFLTTDLAKTTAPGRLSVETPTLGTETLSKTLTSAAAASKEETKDTRTISLAQTPGKSRPPFPVTKFRDTQTPFPDTETRDPQTTSPVTDTRDTPTIPSASESRYTQTISPASDSSTLTKIIPSDPMAAITFPVETLATGSSSMRTRETTVEAHPGRNPRKVISDTLYTDDSSEEARWITTNILTLVHTTGEAESLSSYSRFSSDNSVAIITTSQALGPDIATPSKALAPSSTTHNKFLRKTETAAVISGTSDTDHSSTGVKVLSTSETSVLSASTEAKSPRPSPTSPAETLSTASASELATPNTTLEASLPNSTTETEVTPGSTPTPGETQVTVSMAPLGETSALSQQSYTTVSGAVTVSAKAASTVDEMTSSAGSPASVSSFSEGPTVTNSTLSETFTTEDTTSRAVSTSRGLFLSVHLTTASSSQETNISAMTMTSPKTPSETFTPDRAFPTSSSLSPVHLTTASSGQETRVTSAMTMTSPKAASETFITEGTTSRAFSTTSSPLSSVLPTTASLSQETTVISPLTMTSPKAPSETFTTEGATSRDFLTSRISLSSVLPTTTSSSQDTRVTSPMTVTSPKTQRKPPTAISSTVWTRLTPEVTAGGDGGFLLMRLRVASTEDLTEPTKAERLVQQLQCELQASLPVAQLSLLHVQRS</sequence>
<dbReference type="GO" id="GO:0048012">
    <property type="term" value="P:hepatocyte growth factor receptor signaling pathway"/>
    <property type="evidence" value="ECO:0007669"/>
    <property type="project" value="InterPro"/>
</dbReference>
<organism evidence="3 4">
    <name type="scientific">Heterocephalus glaber</name>
    <name type="common">Naked mole rat</name>
    <dbReference type="NCBI Taxonomy" id="10181"/>
    <lineage>
        <taxon>Eukaryota</taxon>
        <taxon>Metazoa</taxon>
        <taxon>Chordata</taxon>
        <taxon>Craniata</taxon>
        <taxon>Vertebrata</taxon>
        <taxon>Euteleostomi</taxon>
        <taxon>Mammalia</taxon>
        <taxon>Eutheria</taxon>
        <taxon>Euarchontoglires</taxon>
        <taxon>Glires</taxon>
        <taxon>Rodentia</taxon>
        <taxon>Hystricomorpha</taxon>
        <taxon>Bathyergidae</taxon>
        <taxon>Heterocephalus</taxon>
    </lineage>
</organism>
<feature type="region of interest" description="Disordered" evidence="1">
    <location>
        <begin position="195"/>
        <end position="214"/>
    </location>
</feature>
<feature type="compositionally biased region" description="Basic and acidic residues" evidence="1">
    <location>
        <begin position="201"/>
        <end position="211"/>
    </location>
</feature>
<dbReference type="PANTHER" id="PTHR37358">
    <property type="entry name" value="MUCIN-20"/>
    <property type="match status" value="1"/>
</dbReference>
<dbReference type="InterPro" id="IPR034551">
    <property type="entry name" value="MUC20"/>
</dbReference>
<dbReference type="AlphaFoldDB" id="A0AAX6NQK0"/>